<comment type="caution">
    <text evidence="7">The sequence shown here is derived from an EMBL/GenBank/DDBJ whole genome shotgun (WGS) entry which is preliminary data.</text>
</comment>
<keyword evidence="3" id="KW-0325">Glycoprotein</keyword>
<evidence type="ECO:0008006" key="9">
    <source>
        <dbReference type="Google" id="ProtNLM"/>
    </source>
</evidence>
<dbReference type="GO" id="GO:0016747">
    <property type="term" value="F:acyltransferase activity, transferring groups other than amino-acyl groups"/>
    <property type="evidence" value="ECO:0007669"/>
    <property type="project" value="InterPro"/>
</dbReference>
<dbReference type="InterPro" id="IPR017853">
    <property type="entry name" value="GH"/>
</dbReference>
<reference evidence="7" key="1">
    <citation type="submission" date="2020-02" db="EMBL/GenBank/DDBJ databases">
        <authorList>
            <person name="Palmer J.M."/>
        </authorList>
    </citation>
    <scope>NUCLEOTIDE SEQUENCE</scope>
    <source>
        <strain evidence="7">EPUS1.4</strain>
        <tissue evidence="7">Thallus</tissue>
    </source>
</reference>
<dbReference type="SUPFAM" id="SSF55729">
    <property type="entry name" value="Acyl-CoA N-acyltransferases (Nat)"/>
    <property type="match status" value="1"/>
</dbReference>
<dbReference type="FunFam" id="3.40.50.1700:FF:000013">
    <property type="entry name" value="Glycoside hydrolase family 3 protein"/>
    <property type="match status" value="1"/>
</dbReference>
<dbReference type="InterPro" id="IPR036881">
    <property type="entry name" value="Glyco_hydro_3_C_sf"/>
</dbReference>
<evidence type="ECO:0000256" key="1">
    <source>
        <dbReference type="ARBA" id="ARBA00005336"/>
    </source>
</evidence>
<dbReference type="Proteomes" id="UP000606974">
    <property type="component" value="Unassembled WGS sequence"/>
</dbReference>
<dbReference type="InterPro" id="IPR001764">
    <property type="entry name" value="Glyco_hydro_3_N"/>
</dbReference>
<dbReference type="SUPFAM" id="SSF51445">
    <property type="entry name" value="(Trans)glycosidases"/>
    <property type="match status" value="1"/>
</dbReference>
<evidence type="ECO:0000256" key="4">
    <source>
        <dbReference type="ARBA" id="ARBA00023295"/>
    </source>
</evidence>
<protein>
    <recommendedName>
        <fullName evidence="9">Glycoside hydrolase family 3 N-terminal domain-containing protein</fullName>
    </recommendedName>
</protein>
<dbReference type="Pfam" id="PF00933">
    <property type="entry name" value="Glyco_hydro_3"/>
    <property type="match status" value="1"/>
</dbReference>
<dbReference type="PANTHER" id="PTHR30480">
    <property type="entry name" value="BETA-HEXOSAMINIDASE-RELATED"/>
    <property type="match status" value="1"/>
</dbReference>
<evidence type="ECO:0000313" key="7">
    <source>
        <dbReference type="EMBL" id="KAF7509622.1"/>
    </source>
</evidence>
<dbReference type="PANTHER" id="PTHR30480:SF8">
    <property type="entry name" value="PUTATIVE (AFU_ORTHOLOGUE AFUA_8G04060)-RELATED"/>
    <property type="match status" value="1"/>
</dbReference>
<evidence type="ECO:0000259" key="6">
    <source>
        <dbReference type="Pfam" id="PF00933"/>
    </source>
</evidence>
<dbReference type="Gene3D" id="3.40.50.1700">
    <property type="entry name" value="Glycoside hydrolase family 3 C-terminal domain"/>
    <property type="match status" value="1"/>
</dbReference>
<evidence type="ECO:0000313" key="8">
    <source>
        <dbReference type="Proteomes" id="UP000606974"/>
    </source>
</evidence>
<dbReference type="Gene3D" id="3.40.630.30">
    <property type="match status" value="1"/>
</dbReference>
<dbReference type="Gene3D" id="3.20.20.300">
    <property type="entry name" value="Glycoside hydrolase, family 3, N-terminal domain"/>
    <property type="match status" value="1"/>
</dbReference>
<keyword evidence="4" id="KW-0326">Glycosidase</keyword>
<gene>
    <name evidence="7" type="ORF">GJ744_007660</name>
</gene>
<dbReference type="InterPro" id="IPR000182">
    <property type="entry name" value="GNAT_dom"/>
</dbReference>
<dbReference type="EMBL" id="JAACFV010000039">
    <property type="protein sequence ID" value="KAF7509622.1"/>
    <property type="molecule type" value="Genomic_DNA"/>
</dbReference>
<comment type="similarity">
    <text evidence="1">Belongs to the glycosyl hydrolase 3 family.</text>
</comment>
<evidence type="ECO:0000259" key="5">
    <source>
        <dbReference type="Pfam" id="PF00583"/>
    </source>
</evidence>
<dbReference type="PRINTS" id="PR00133">
    <property type="entry name" value="GLHYDRLASE3"/>
</dbReference>
<dbReference type="GO" id="GO:0004553">
    <property type="term" value="F:hydrolase activity, hydrolyzing O-glycosyl compounds"/>
    <property type="evidence" value="ECO:0007669"/>
    <property type="project" value="InterPro"/>
</dbReference>
<name>A0A8H7E524_9EURO</name>
<dbReference type="AlphaFoldDB" id="A0A8H7E524"/>
<keyword evidence="2" id="KW-0378">Hydrolase</keyword>
<dbReference type="InterPro" id="IPR036962">
    <property type="entry name" value="Glyco_hydro_3_N_sf"/>
</dbReference>
<keyword evidence="8" id="KW-1185">Reference proteome</keyword>
<evidence type="ECO:0000256" key="2">
    <source>
        <dbReference type="ARBA" id="ARBA00022801"/>
    </source>
</evidence>
<dbReference type="InterPro" id="IPR050226">
    <property type="entry name" value="NagZ_Beta-hexosaminidase"/>
</dbReference>
<accession>A0A8H7E524</accession>
<dbReference type="OrthoDB" id="4215304at2759"/>
<dbReference type="GO" id="GO:0009254">
    <property type="term" value="P:peptidoglycan turnover"/>
    <property type="evidence" value="ECO:0007669"/>
    <property type="project" value="TreeGrafter"/>
</dbReference>
<dbReference type="GO" id="GO:0005975">
    <property type="term" value="P:carbohydrate metabolic process"/>
    <property type="evidence" value="ECO:0007669"/>
    <property type="project" value="InterPro"/>
</dbReference>
<dbReference type="Pfam" id="PF00583">
    <property type="entry name" value="Acetyltransf_1"/>
    <property type="match status" value="1"/>
</dbReference>
<evidence type="ECO:0000256" key="3">
    <source>
        <dbReference type="ARBA" id="ARBA00023180"/>
    </source>
</evidence>
<dbReference type="InterPro" id="IPR016181">
    <property type="entry name" value="Acyl_CoA_acyltransferase"/>
</dbReference>
<proteinExistence type="inferred from homology"/>
<sequence length="931" mass="102018">MAVVDRPSLIRNDFDRQIGQLFMVGFDGTTVNDQIKSLIEDYHVGSVLLTAQNLKSAEQATRLVLDLQNIAYQAGYEIPLSIALDQQNGGLNSLYDEVHIRQFPSAMGLAATRSTKLAKEVAKATGQELSAVGVNWILGPVLDVPANARNQSLGVRTMGDDPQEVSRYGVEFLKGYHEACLATCGKHLPSYGDLEVLGAQTDVPIIAQSLQKLSQTALNPFRTTISQGLDAVMVCGLATIPTQVDVVNACISEHIVQVLLRTDMHFQGVVLSDWSEMDALIHNFGVESSIVMAFRAGYDVVCLCGSFTVQQGAINCLKLGVENGTVDRPKIEQSMQRVLDLKSRCTSWEKALNPGGIDHLMQLQPLHANLSSAAYNSSITVVRDQKTFLPLSTRLDSERELLLLTPLLKPLPASAAHQKLNAAPDGTAYDQTSVWDSSSSIMSGERIFQELGRAMSRQRNGRVLHTSYTANGLRPIHEDLIDRAGAVVVVTADAGRNRYQNGFAKHVSTICRMSSISNGDGTEKPFIVVSVSSPYDFAFDQSIGTYVCTYDFTEAALQALVRILFGELQPIGVLPGSTQNEQRLQQSTQQHWLVENWNEERDSYPLEVLLESVRGQHSSDPESILAGVSSKTFLLRCANVEEAHFVVRSSNRKELYGFCSTYYFMSTAVGAIGSIIVDPNQRKLSIGRSLYHRAMRMLAQKNGIKKYQLGTRIPNIFLGIPTVDTAEHRRLRQWFVNMGWKIASSQMRLNMILRNLPTWNPPDGLSHTLSNPDIKFDLVYGMGYAEAVLDHVRMHSTTGVYEIYQLALADKASCGIIRAKRPDDGSILASLVLYKSDSKLAGFVPALGDTKVLAGGISSPIISPSISDPASLMQGLLLLGIRQIKKQGANAIVLDCIESDKAAGNLVVLGFSTLHTFEELTCETSTWAMIS</sequence>
<organism evidence="7 8">
    <name type="scientific">Endocarpon pusillum</name>
    <dbReference type="NCBI Taxonomy" id="364733"/>
    <lineage>
        <taxon>Eukaryota</taxon>
        <taxon>Fungi</taxon>
        <taxon>Dikarya</taxon>
        <taxon>Ascomycota</taxon>
        <taxon>Pezizomycotina</taxon>
        <taxon>Eurotiomycetes</taxon>
        <taxon>Chaetothyriomycetidae</taxon>
        <taxon>Verrucariales</taxon>
        <taxon>Verrucariaceae</taxon>
        <taxon>Endocarpon</taxon>
    </lineage>
</organism>
<feature type="domain" description="Glycoside hydrolase family 3 N-terminal" evidence="6">
    <location>
        <begin position="15"/>
        <end position="340"/>
    </location>
</feature>
<feature type="domain" description="N-acetyltransferase" evidence="5">
    <location>
        <begin position="638"/>
        <end position="715"/>
    </location>
</feature>